<accession>E3QAE1</accession>
<evidence type="ECO:0000313" key="1">
    <source>
        <dbReference type="EMBL" id="EFQ27829.1"/>
    </source>
</evidence>
<evidence type="ECO:0000313" key="2">
    <source>
        <dbReference type="Proteomes" id="UP000008782"/>
    </source>
</evidence>
<dbReference type="HOGENOM" id="CLU_2687678_0_0_1"/>
<dbReference type="GeneID" id="24408338"/>
<sequence>MEFFPLGTPASKFEVTRASADLNRSSRITVCLLVPFVPSTPWDDVSAAITAVFLVISDISVPKPAVGPLTLVQR</sequence>
<organism evidence="2">
    <name type="scientific">Colletotrichum graminicola (strain M1.001 / M2 / FGSC 10212)</name>
    <name type="common">Maize anthracnose fungus</name>
    <name type="synonym">Glomerella graminicola</name>
    <dbReference type="NCBI Taxonomy" id="645133"/>
    <lineage>
        <taxon>Eukaryota</taxon>
        <taxon>Fungi</taxon>
        <taxon>Dikarya</taxon>
        <taxon>Ascomycota</taxon>
        <taxon>Pezizomycotina</taxon>
        <taxon>Sordariomycetes</taxon>
        <taxon>Hypocreomycetidae</taxon>
        <taxon>Glomerellales</taxon>
        <taxon>Glomerellaceae</taxon>
        <taxon>Colletotrichum</taxon>
        <taxon>Colletotrichum graminicola species complex</taxon>
    </lineage>
</organism>
<dbReference type="AlphaFoldDB" id="E3QAE1"/>
<dbReference type="Proteomes" id="UP000008782">
    <property type="component" value="Unassembled WGS sequence"/>
</dbReference>
<keyword evidence="2" id="KW-1185">Reference proteome</keyword>
<reference evidence="2" key="1">
    <citation type="journal article" date="2012" name="Nat. Genet.">
        <title>Lifestyle transitions in plant pathogenic Colletotrichum fungi deciphered by genome and transcriptome analyses.</title>
        <authorList>
            <person name="O'Connell R.J."/>
            <person name="Thon M.R."/>
            <person name="Hacquard S."/>
            <person name="Amyotte S.G."/>
            <person name="Kleemann J."/>
            <person name="Torres M.F."/>
            <person name="Damm U."/>
            <person name="Buiate E.A."/>
            <person name="Epstein L."/>
            <person name="Alkan N."/>
            <person name="Altmueller J."/>
            <person name="Alvarado-Balderrama L."/>
            <person name="Bauser C.A."/>
            <person name="Becker C."/>
            <person name="Birren B.W."/>
            <person name="Chen Z."/>
            <person name="Choi J."/>
            <person name="Crouch J.A."/>
            <person name="Duvick J.P."/>
            <person name="Farman M.A."/>
            <person name="Gan P."/>
            <person name="Heiman D."/>
            <person name="Henrissat B."/>
            <person name="Howard R.J."/>
            <person name="Kabbage M."/>
            <person name="Koch C."/>
            <person name="Kracher B."/>
            <person name="Kubo Y."/>
            <person name="Law A.D."/>
            <person name="Lebrun M.-H."/>
            <person name="Lee Y.-H."/>
            <person name="Miyara I."/>
            <person name="Moore N."/>
            <person name="Neumann U."/>
            <person name="Nordstroem K."/>
            <person name="Panaccione D.G."/>
            <person name="Panstruga R."/>
            <person name="Place M."/>
            <person name="Proctor R.H."/>
            <person name="Prusky D."/>
            <person name="Rech G."/>
            <person name="Reinhardt R."/>
            <person name="Rollins J.A."/>
            <person name="Rounsley S."/>
            <person name="Schardl C.L."/>
            <person name="Schwartz D.C."/>
            <person name="Shenoy N."/>
            <person name="Shirasu K."/>
            <person name="Sikhakolli U.R."/>
            <person name="Stueber K."/>
            <person name="Sukno S.A."/>
            <person name="Sweigard J.A."/>
            <person name="Takano Y."/>
            <person name="Takahara H."/>
            <person name="Trail F."/>
            <person name="van der Does H.C."/>
            <person name="Voll L.M."/>
            <person name="Will I."/>
            <person name="Young S."/>
            <person name="Zeng Q."/>
            <person name="Zhang J."/>
            <person name="Zhou S."/>
            <person name="Dickman M.B."/>
            <person name="Schulze-Lefert P."/>
            <person name="Ver Loren van Themaat E."/>
            <person name="Ma L.-J."/>
            <person name="Vaillancourt L.J."/>
        </authorList>
    </citation>
    <scope>NUCLEOTIDE SEQUENCE [LARGE SCALE GENOMIC DNA]</scope>
    <source>
        <strain evidence="2">M1.001 / M2 / FGSC 10212</strain>
    </source>
</reference>
<dbReference type="EMBL" id="GG697338">
    <property type="protein sequence ID" value="EFQ27829.1"/>
    <property type="molecule type" value="Genomic_DNA"/>
</dbReference>
<dbReference type="RefSeq" id="XP_008091849.1">
    <property type="nucleotide sequence ID" value="XM_008093658.1"/>
</dbReference>
<name>E3QAE1_COLGM</name>
<dbReference type="VEuPathDB" id="FungiDB:GLRG_02973"/>
<gene>
    <name evidence="1" type="ORF">GLRG_02973</name>
</gene>
<proteinExistence type="predicted"/>
<protein>
    <submittedName>
        <fullName evidence="1">Uncharacterized protein</fullName>
    </submittedName>
</protein>